<feature type="region of interest" description="Disordered" evidence="1">
    <location>
        <begin position="60"/>
        <end position="84"/>
    </location>
</feature>
<dbReference type="EMBL" id="JACHGT010000013">
    <property type="protein sequence ID" value="MBB6037729.1"/>
    <property type="molecule type" value="Genomic_DNA"/>
</dbReference>
<name>A0A841FZ59_9ACTN</name>
<protein>
    <submittedName>
        <fullName evidence="2">Uncharacterized protein</fullName>
    </submittedName>
</protein>
<evidence type="ECO:0000256" key="1">
    <source>
        <dbReference type="SAM" id="MobiDB-lite"/>
    </source>
</evidence>
<evidence type="ECO:0000313" key="2">
    <source>
        <dbReference type="EMBL" id="MBB6037729.1"/>
    </source>
</evidence>
<dbReference type="Proteomes" id="UP000548476">
    <property type="component" value="Unassembled WGS sequence"/>
</dbReference>
<sequence length="84" mass="9407">MPQPPCRYLRRFRYFTGADRAIRTIATTTGDPVTRFEPLECADCGAIHIWDKHIGPPAWPTRRALNSTTTPAPTALSPQERSPT</sequence>
<comment type="caution">
    <text evidence="2">The sequence shown here is derived from an EMBL/GenBank/DDBJ whole genome shotgun (WGS) entry which is preliminary data.</text>
</comment>
<accession>A0A841FZ59</accession>
<keyword evidence="3" id="KW-1185">Reference proteome</keyword>
<reference evidence="2 3" key="1">
    <citation type="submission" date="2020-08" db="EMBL/GenBank/DDBJ databases">
        <title>Genomic Encyclopedia of Type Strains, Phase IV (KMG-IV): sequencing the most valuable type-strain genomes for metagenomic binning, comparative biology and taxonomic classification.</title>
        <authorList>
            <person name="Goeker M."/>
        </authorList>
    </citation>
    <scope>NUCLEOTIDE SEQUENCE [LARGE SCALE GENOMIC DNA]</scope>
    <source>
        <strain evidence="2 3">YIM 65646</strain>
    </source>
</reference>
<evidence type="ECO:0000313" key="3">
    <source>
        <dbReference type="Proteomes" id="UP000548476"/>
    </source>
</evidence>
<gene>
    <name evidence="2" type="ORF">HNR73_005607</name>
</gene>
<organism evidence="2 3">
    <name type="scientific">Phytomonospora endophytica</name>
    <dbReference type="NCBI Taxonomy" id="714109"/>
    <lineage>
        <taxon>Bacteria</taxon>
        <taxon>Bacillati</taxon>
        <taxon>Actinomycetota</taxon>
        <taxon>Actinomycetes</taxon>
        <taxon>Micromonosporales</taxon>
        <taxon>Micromonosporaceae</taxon>
        <taxon>Phytomonospora</taxon>
    </lineage>
</organism>
<dbReference type="RefSeq" id="WP_184790539.1">
    <property type="nucleotide sequence ID" value="NZ_BONT01000054.1"/>
</dbReference>
<proteinExistence type="predicted"/>
<dbReference type="AlphaFoldDB" id="A0A841FZ59"/>